<reference evidence="1 2" key="1">
    <citation type="submission" date="2019-03" db="EMBL/GenBank/DDBJ databases">
        <title>First draft genome of Liparis tanakae, snailfish: a comprehensive survey of snailfish specific genes.</title>
        <authorList>
            <person name="Kim W."/>
            <person name="Song I."/>
            <person name="Jeong J.-H."/>
            <person name="Kim D."/>
            <person name="Kim S."/>
            <person name="Ryu S."/>
            <person name="Song J.Y."/>
            <person name="Lee S.K."/>
        </authorList>
    </citation>
    <scope>NUCLEOTIDE SEQUENCE [LARGE SCALE GENOMIC DNA]</scope>
    <source>
        <tissue evidence="1">Muscle</tissue>
    </source>
</reference>
<gene>
    <name evidence="1" type="ORF">EYF80_015720</name>
</gene>
<dbReference type="Proteomes" id="UP000314294">
    <property type="component" value="Unassembled WGS sequence"/>
</dbReference>
<comment type="caution">
    <text evidence="1">The sequence shown here is derived from an EMBL/GenBank/DDBJ whole genome shotgun (WGS) entry which is preliminary data.</text>
</comment>
<protein>
    <submittedName>
        <fullName evidence="1">Uncharacterized protein</fullName>
    </submittedName>
</protein>
<evidence type="ECO:0000313" key="2">
    <source>
        <dbReference type="Proteomes" id="UP000314294"/>
    </source>
</evidence>
<organism evidence="1 2">
    <name type="scientific">Liparis tanakae</name>
    <name type="common">Tanaka's snailfish</name>
    <dbReference type="NCBI Taxonomy" id="230148"/>
    <lineage>
        <taxon>Eukaryota</taxon>
        <taxon>Metazoa</taxon>
        <taxon>Chordata</taxon>
        <taxon>Craniata</taxon>
        <taxon>Vertebrata</taxon>
        <taxon>Euteleostomi</taxon>
        <taxon>Actinopterygii</taxon>
        <taxon>Neopterygii</taxon>
        <taxon>Teleostei</taxon>
        <taxon>Neoteleostei</taxon>
        <taxon>Acanthomorphata</taxon>
        <taxon>Eupercaria</taxon>
        <taxon>Perciformes</taxon>
        <taxon>Cottioidei</taxon>
        <taxon>Cottales</taxon>
        <taxon>Liparidae</taxon>
        <taxon>Liparis</taxon>
    </lineage>
</organism>
<proteinExistence type="predicted"/>
<keyword evidence="2" id="KW-1185">Reference proteome</keyword>
<evidence type="ECO:0000313" key="1">
    <source>
        <dbReference type="EMBL" id="TNN74079.1"/>
    </source>
</evidence>
<accession>A0A4Z2I7R0</accession>
<name>A0A4Z2I7R0_9TELE</name>
<sequence length="226" mass="24904">MPVPSPCQETGLWRLKMTGLLLGRKKHMSPSSLLIPFIPSSSSSSSSPSSAGGLGVLSVLCTAELPCGLNRDGWECAGAGGSAESTHQLIYLGRGRVEEMPSQLPICTGEERRHQLWNGAAAWLRPRGLVRVLKGSEAVGCRHFLYLTMVCTFHGSAGSRLYSEDTERWVDLILKYYNRMWHRSSIFEAVSHRADREADAAATIEEETRYCSARLKKSVYGRLTVS</sequence>
<dbReference type="EMBL" id="SRLO01000118">
    <property type="protein sequence ID" value="TNN74079.1"/>
    <property type="molecule type" value="Genomic_DNA"/>
</dbReference>
<dbReference type="AlphaFoldDB" id="A0A4Z2I7R0"/>